<accession>A0A976QWD1</accession>
<protein>
    <submittedName>
        <fullName evidence="3">Uncharacterized protein</fullName>
    </submittedName>
</protein>
<feature type="region of interest" description="Disordered" evidence="1">
    <location>
        <begin position="31"/>
        <end position="116"/>
    </location>
</feature>
<gene>
    <name evidence="3" type="ORF">MACK_000051</name>
</gene>
<name>A0A976QWD1_THEOR</name>
<feature type="compositionally biased region" description="Basic and acidic residues" evidence="1">
    <location>
        <begin position="89"/>
        <end position="116"/>
    </location>
</feature>
<evidence type="ECO:0000256" key="1">
    <source>
        <dbReference type="SAM" id="MobiDB-lite"/>
    </source>
</evidence>
<evidence type="ECO:0000313" key="4">
    <source>
        <dbReference type="Proteomes" id="UP000244811"/>
    </source>
</evidence>
<dbReference type="EMBL" id="CP056069">
    <property type="protein sequence ID" value="UKJ99985.2"/>
    <property type="molecule type" value="Genomic_DNA"/>
</dbReference>
<sequence length="180" mass="20366">MKLYNYIIVIIFSNVFNIYSDPNLTKRDKAVDDLDLTENDGEEDEKLESDSEKNRSKLCVNYSKSDKPTNKTPSGPELGSDGKPNSTTKCDKKPDTGEDNRKPDDDCDQDRPKIAEDVTVIPDETVFVNPNEEVREVDEDSTGEKIDVKYVADVEEDENTFLAYGIMMTFLVSFSIVILF</sequence>
<keyword evidence="2" id="KW-0812">Transmembrane</keyword>
<evidence type="ECO:0000256" key="2">
    <source>
        <dbReference type="SAM" id="Phobius"/>
    </source>
</evidence>
<keyword evidence="2" id="KW-0472">Membrane</keyword>
<evidence type="ECO:0000313" key="3">
    <source>
        <dbReference type="EMBL" id="UKJ99985.2"/>
    </source>
</evidence>
<reference evidence="3" key="1">
    <citation type="submission" date="2022-07" db="EMBL/GenBank/DDBJ databases">
        <title>Evaluation of T. orientalis genome assembly methods using nanopore sequencing and analysis of variation between genomes.</title>
        <authorList>
            <person name="Yam J."/>
            <person name="Micallef M.L."/>
            <person name="Liu M."/>
            <person name="Djordjevic S.P."/>
            <person name="Bogema D.R."/>
            <person name="Jenkins C."/>
        </authorList>
    </citation>
    <scope>NUCLEOTIDE SEQUENCE</scope>
    <source>
        <strain evidence="3">Goon Nure</strain>
    </source>
</reference>
<dbReference type="Proteomes" id="UP000244811">
    <property type="component" value="Chromosome 1"/>
</dbReference>
<organism evidence="3 4">
    <name type="scientific">Theileria orientalis</name>
    <dbReference type="NCBI Taxonomy" id="68886"/>
    <lineage>
        <taxon>Eukaryota</taxon>
        <taxon>Sar</taxon>
        <taxon>Alveolata</taxon>
        <taxon>Apicomplexa</taxon>
        <taxon>Aconoidasida</taxon>
        <taxon>Piroplasmida</taxon>
        <taxon>Theileriidae</taxon>
        <taxon>Theileria</taxon>
    </lineage>
</organism>
<feature type="compositionally biased region" description="Acidic residues" evidence="1">
    <location>
        <begin position="33"/>
        <end position="47"/>
    </location>
</feature>
<proteinExistence type="predicted"/>
<dbReference type="AlphaFoldDB" id="A0A976QWD1"/>
<feature type="transmembrane region" description="Helical" evidence="2">
    <location>
        <begin position="161"/>
        <end position="179"/>
    </location>
</feature>
<keyword evidence="2" id="KW-1133">Transmembrane helix</keyword>